<dbReference type="EMBL" id="ADBV01018655">
    <property type="protein sequence ID" value="EJW71415.1"/>
    <property type="molecule type" value="Genomic_DNA"/>
</dbReference>
<dbReference type="InterPro" id="IPR008922">
    <property type="entry name" value="Di-copper_centre_dom_sf"/>
</dbReference>
<evidence type="ECO:0000313" key="5">
    <source>
        <dbReference type="Proteomes" id="UP000004810"/>
    </source>
</evidence>
<evidence type="ECO:0000256" key="1">
    <source>
        <dbReference type="ARBA" id="ARBA00022723"/>
    </source>
</evidence>
<dbReference type="SUPFAM" id="SSF48056">
    <property type="entry name" value="Di-copper centre-containing domain"/>
    <property type="match status" value="1"/>
</dbReference>
<gene>
    <name evidence="4" type="ORF">WUBG_17679</name>
</gene>
<reference evidence="5" key="1">
    <citation type="submission" date="2012-08" db="EMBL/GenBank/DDBJ databases">
        <title>The Genome Sequence of Wuchereria bancrofti.</title>
        <authorList>
            <person name="Nutman T.B."/>
            <person name="Fink D.L."/>
            <person name="Russ C."/>
            <person name="Young S."/>
            <person name="Zeng Q."/>
            <person name="Koehrsen M."/>
            <person name="Alvarado L."/>
            <person name="Berlin A."/>
            <person name="Chapman S.B."/>
            <person name="Chen Z."/>
            <person name="Freedman E."/>
            <person name="Gellesch M."/>
            <person name="Goldberg J."/>
            <person name="Griggs A."/>
            <person name="Gujja S."/>
            <person name="Heilman E.R."/>
            <person name="Heiman D."/>
            <person name="Hepburn T."/>
            <person name="Howarth C."/>
            <person name="Jen D."/>
            <person name="Larson L."/>
            <person name="Lewis B."/>
            <person name="Mehta T."/>
            <person name="Park D."/>
            <person name="Pearson M."/>
            <person name="Roberts A."/>
            <person name="Saif S."/>
            <person name="Shea T."/>
            <person name="Shenoy N."/>
            <person name="Sisk P."/>
            <person name="Stolte C."/>
            <person name="Sykes S."/>
            <person name="Walk T."/>
            <person name="White J."/>
            <person name="Yandava C."/>
            <person name="Haas B."/>
            <person name="Henn M.R."/>
            <person name="Nusbaum C."/>
            <person name="Birren B."/>
        </authorList>
    </citation>
    <scope>NUCLEOTIDE SEQUENCE [LARGE SCALE GENOMIC DNA]</scope>
    <source>
        <strain evidence="5">NA</strain>
    </source>
</reference>
<dbReference type="PANTHER" id="PTHR11474">
    <property type="entry name" value="TYROSINASE FAMILY MEMBER"/>
    <property type="match status" value="1"/>
</dbReference>
<proteinExistence type="predicted"/>
<dbReference type="GO" id="GO:0016491">
    <property type="term" value="F:oxidoreductase activity"/>
    <property type="evidence" value="ECO:0007669"/>
    <property type="project" value="InterPro"/>
</dbReference>
<comment type="caution">
    <text evidence="4">The sequence shown here is derived from an EMBL/GenBank/DDBJ whole genome shotgun (WGS) entry which is preliminary data.</text>
</comment>
<dbReference type="Proteomes" id="UP000004810">
    <property type="component" value="Unassembled WGS sequence"/>
</dbReference>
<dbReference type="GO" id="GO:0046872">
    <property type="term" value="F:metal ion binding"/>
    <property type="evidence" value="ECO:0007669"/>
    <property type="project" value="UniProtKB-KW"/>
</dbReference>
<dbReference type="AlphaFoldDB" id="J9ABP6"/>
<sequence length="92" mass="10434">MEHQSVGARGGAHSGPGFLPWHREYIKRFEIALRLIDPSVSVPYWDSVLDSYLPNPSDSIFLVHFSWVKLISSVMSSMVHLHIGIRSMDEVL</sequence>
<evidence type="ECO:0000256" key="2">
    <source>
        <dbReference type="ARBA" id="ARBA00023008"/>
    </source>
</evidence>
<keyword evidence="1" id="KW-0479">Metal-binding</keyword>
<protein>
    <recommendedName>
        <fullName evidence="3">Tyrosinase copper-binding domain-containing protein</fullName>
    </recommendedName>
</protein>
<dbReference type="Gene3D" id="1.10.1280.10">
    <property type="entry name" value="Di-copper center containing domain from catechol oxidase"/>
    <property type="match status" value="1"/>
</dbReference>
<dbReference type="InterPro" id="IPR050316">
    <property type="entry name" value="Tyrosinase/Hemocyanin"/>
</dbReference>
<dbReference type="PANTHER" id="PTHR11474:SF126">
    <property type="entry name" value="TYROSINASE-LIKE PROTEIN TYR-1-RELATED"/>
    <property type="match status" value="1"/>
</dbReference>
<accession>J9ABP6</accession>
<dbReference type="Pfam" id="PF00264">
    <property type="entry name" value="Tyrosinase"/>
    <property type="match status" value="1"/>
</dbReference>
<feature type="domain" description="Tyrosinase copper-binding" evidence="3">
    <location>
        <begin position="11"/>
        <end position="58"/>
    </location>
</feature>
<dbReference type="InterPro" id="IPR002227">
    <property type="entry name" value="Tyrosinase_Cu-bd"/>
</dbReference>
<organism evidence="4 5">
    <name type="scientific">Wuchereria bancrofti</name>
    <dbReference type="NCBI Taxonomy" id="6293"/>
    <lineage>
        <taxon>Eukaryota</taxon>
        <taxon>Metazoa</taxon>
        <taxon>Ecdysozoa</taxon>
        <taxon>Nematoda</taxon>
        <taxon>Chromadorea</taxon>
        <taxon>Rhabditida</taxon>
        <taxon>Spirurina</taxon>
        <taxon>Spiruromorpha</taxon>
        <taxon>Filarioidea</taxon>
        <taxon>Onchocercidae</taxon>
        <taxon>Wuchereria</taxon>
    </lineage>
</organism>
<evidence type="ECO:0000259" key="3">
    <source>
        <dbReference type="Pfam" id="PF00264"/>
    </source>
</evidence>
<keyword evidence="2" id="KW-0186">Copper</keyword>
<evidence type="ECO:0000313" key="4">
    <source>
        <dbReference type="EMBL" id="EJW71415.1"/>
    </source>
</evidence>
<name>J9ABP6_WUCBA</name>